<gene>
    <name evidence="2" type="ORF">PACLA_8A073282</name>
</gene>
<dbReference type="PANTHER" id="PTHR21446:SF13">
    <property type="entry name" value="DUF3504 DOMAIN-CONTAINING PROTEIN"/>
    <property type="match status" value="1"/>
</dbReference>
<evidence type="ECO:0000259" key="1">
    <source>
        <dbReference type="Pfam" id="PF25561"/>
    </source>
</evidence>
<dbReference type="GO" id="GO:0006310">
    <property type="term" value="P:DNA recombination"/>
    <property type="evidence" value="ECO:0007669"/>
    <property type="project" value="InterPro"/>
</dbReference>
<dbReference type="OrthoDB" id="6144956at2759"/>
<organism evidence="2 3">
    <name type="scientific">Paramuricea clavata</name>
    <name type="common">Red gorgonian</name>
    <name type="synonym">Violescent sea-whip</name>
    <dbReference type="NCBI Taxonomy" id="317549"/>
    <lineage>
        <taxon>Eukaryota</taxon>
        <taxon>Metazoa</taxon>
        <taxon>Cnidaria</taxon>
        <taxon>Anthozoa</taxon>
        <taxon>Octocorallia</taxon>
        <taxon>Malacalcyonacea</taxon>
        <taxon>Plexauridae</taxon>
        <taxon>Paramuricea</taxon>
    </lineage>
</organism>
<evidence type="ECO:0000313" key="2">
    <source>
        <dbReference type="EMBL" id="CAB3999000.1"/>
    </source>
</evidence>
<dbReference type="Pfam" id="PF25561">
    <property type="entry name" value="QRICH1"/>
    <property type="match status" value="1"/>
</dbReference>
<dbReference type="InterPro" id="IPR052787">
    <property type="entry name" value="MAVS"/>
</dbReference>
<comment type="caution">
    <text evidence="2">The sequence shown here is derived from an EMBL/GenBank/DDBJ whole genome shotgun (WGS) entry which is preliminary data.</text>
</comment>
<keyword evidence="3" id="KW-1185">Reference proteome</keyword>
<dbReference type="GO" id="GO:0003677">
    <property type="term" value="F:DNA binding"/>
    <property type="evidence" value="ECO:0007669"/>
    <property type="project" value="InterPro"/>
</dbReference>
<dbReference type="SUPFAM" id="SSF56349">
    <property type="entry name" value="DNA breaking-rejoining enzymes"/>
    <property type="match status" value="1"/>
</dbReference>
<dbReference type="InterPro" id="IPR013762">
    <property type="entry name" value="Integrase-like_cat_sf"/>
</dbReference>
<feature type="domain" description="QRICH1-like" evidence="1">
    <location>
        <begin position="34"/>
        <end position="148"/>
    </location>
</feature>
<dbReference type="InterPro" id="IPR011010">
    <property type="entry name" value="DNA_brk_join_enz"/>
</dbReference>
<name>A0A6S7H7Y0_PARCT</name>
<dbReference type="PANTHER" id="PTHR21446">
    <property type="entry name" value="DUF3504 DOMAIN-CONTAINING PROTEIN"/>
    <property type="match status" value="1"/>
</dbReference>
<reference evidence="2" key="1">
    <citation type="submission" date="2020-04" db="EMBL/GenBank/DDBJ databases">
        <authorList>
            <person name="Alioto T."/>
            <person name="Alioto T."/>
            <person name="Gomez Garrido J."/>
        </authorList>
    </citation>
    <scope>NUCLEOTIDE SEQUENCE</scope>
    <source>
        <strain evidence="2">A484AB</strain>
    </source>
</reference>
<sequence>MASSCKKRRFRDPQSVERSIDNVRNAIPRTTRYKNRWGVRIFEDWQSGRENKAVMCESNPFSLDLQNLQNLETELCSMTARTLNFWLIKFVQEVCDKDGKSYPGRTVYQIICSLKRHLDKNGRAEANMLNANNHCFQTFRRVLDSEMKATHREGESLAENRTRREKEAITDDEEGLLWSKGLLGDKTAQSLWRKEAGLEIKTAHCLRVTTATNLFRAGHQEKLIRERTGHVSSALFTYEKPSNDQAMAVSKCVGPSVSKVVSLVDNCFKPPSKPEEDEKFQISDEELDTFLSEVDWYKIDKEVQRRTIAEKFVLSNSTFTNCSFNISFAGNK</sequence>
<dbReference type="Proteomes" id="UP001152795">
    <property type="component" value="Unassembled WGS sequence"/>
</dbReference>
<protein>
    <submittedName>
        <fullName evidence="2">Zinc finger MYM-type 3-like</fullName>
    </submittedName>
</protein>
<evidence type="ECO:0000313" key="3">
    <source>
        <dbReference type="Proteomes" id="UP001152795"/>
    </source>
</evidence>
<dbReference type="AlphaFoldDB" id="A0A6S7H7Y0"/>
<dbReference type="Gene3D" id="1.10.443.10">
    <property type="entry name" value="Intergrase catalytic core"/>
    <property type="match status" value="1"/>
</dbReference>
<dbReference type="InterPro" id="IPR057926">
    <property type="entry name" value="QRICH1_dom"/>
</dbReference>
<dbReference type="EMBL" id="CACRXK020003488">
    <property type="protein sequence ID" value="CAB3999000.1"/>
    <property type="molecule type" value="Genomic_DNA"/>
</dbReference>
<dbReference type="GO" id="GO:0015074">
    <property type="term" value="P:DNA integration"/>
    <property type="evidence" value="ECO:0007669"/>
    <property type="project" value="InterPro"/>
</dbReference>
<accession>A0A6S7H7Y0</accession>
<proteinExistence type="predicted"/>